<name>A0A2A5RK93_9LACT</name>
<evidence type="ECO:0000313" key="1">
    <source>
        <dbReference type="EMBL" id="PCR99638.1"/>
    </source>
</evidence>
<accession>A0A2A5RK93</accession>
<dbReference type="STRING" id="1291764.GCA_001311235_02237"/>
<reference evidence="1 2" key="1">
    <citation type="submission" date="2014-12" db="EMBL/GenBank/DDBJ databases">
        <title>Draft genome sequences of 10 type strains of Lactococcus.</title>
        <authorList>
            <person name="Sun Z."/>
            <person name="Zhong Z."/>
            <person name="Liu W."/>
            <person name="Zhang W."/>
            <person name="Zhang H."/>
        </authorList>
    </citation>
    <scope>NUCLEOTIDE SEQUENCE [LARGE SCALE GENOMIC DNA]</scope>
    <source>
        <strain evidence="1 2">JCM 16395</strain>
    </source>
</reference>
<gene>
    <name evidence="1" type="ORF">RT41_GL001751</name>
</gene>
<dbReference type="EMBL" id="JXJU01000007">
    <property type="protein sequence ID" value="PCR99638.1"/>
    <property type="molecule type" value="Genomic_DNA"/>
</dbReference>
<dbReference type="AlphaFoldDB" id="A0A2A5RK93"/>
<proteinExistence type="predicted"/>
<dbReference type="Proteomes" id="UP000218181">
    <property type="component" value="Unassembled WGS sequence"/>
</dbReference>
<sequence>MDNTESLKASLLGLEYGKVATLAMVERGAYAEPEDIAEPEPDDAITGASKFQSSVITDLAQEVQLEGEDLTIVKRRDEDEAMTQADFDWFIEQMTKKKHLVIVECLAMGTTEIKAFLNTLIDKNLLKSTKLVLLDLPTIEFMTLRDTFAGVIEL</sequence>
<comment type="caution">
    <text evidence="1">The sequence shown here is derived from an EMBL/GenBank/DDBJ whole genome shotgun (WGS) entry which is preliminary data.</text>
</comment>
<keyword evidence="2" id="KW-1185">Reference proteome</keyword>
<dbReference type="RefSeq" id="WP_096818336.1">
    <property type="nucleotide sequence ID" value="NZ_JXJU01000007.1"/>
</dbReference>
<dbReference type="OrthoDB" id="2242781at2"/>
<evidence type="ECO:0000313" key="2">
    <source>
        <dbReference type="Proteomes" id="UP000218181"/>
    </source>
</evidence>
<protein>
    <submittedName>
        <fullName evidence="1">Uncharacterized protein</fullName>
    </submittedName>
</protein>
<organism evidence="1 2">
    <name type="scientific">Lactococcus fujiensis JCM 16395</name>
    <dbReference type="NCBI Taxonomy" id="1291764"/>
    <lineage>
        <taxon>Bacteria</taxon>
        <taxon>Bacillati</taxon>
        <taxon>Bacillota</taxon>
        <taxon>Bacilli</taxon>
        <taxon>Lactobacillales</taxon>
        <taxon>Streptococcaceae</taxon>
        <taxon>Lactococcus</taxon>
    </lineage>
</organism>